<dbReference type="RefSeq" id="WP_068541883.1">
    <property type="nucleotide sequence ID" value="NZ_LSFI01000020.1"/>
</dbReference>
<dbReference type="NCBIfam" id="TIGR01934">
    <property type="entry name" value="MenG_MenH_UbiE"/>
    <property type="match status" value="1"/>
</dbReference>
<keyword evidence="3 5" id="KW-0808">Transferase</keyword>
<dbReference type="AlphaFoldDB" id="A0A177E756"/>
<dbReference type="InterPro" id="IPR023576">
    <property type="entry name" value="UbiE/COQ5_MeTrFase_CS"/>
</dbReference>
<comment type="pathway">
    <text evidence="5">Quinol/quinone metabolism; menaquinone biosynthesis; menaquinol from 1,4-dihydroxy-2-naphthoate: step 2/2.</text>
</comment>
<dbReference type="PROSITE" id="PS01184">
    <property type="entry name" value="UBIE_2"/>
    <property type="match status" value="1"/>
</dbReference>
<dbReference type="PANTHER" id="PTHR43591:SF24">
    <property type="entry name" value="2-METHOXY-6-POLYPRENYL-1,4-BENZOQUINOL METHYLASE, MITOCHONDRIAL"/>
    <property type="match status" value="1"/>
</dbReference>
<evidence type="ECO:0000256" key="4">
    <source>
        <dbReference type="ARBA" id="ARBA00022691"/>
    </source>
</evidence>
<organism evidence="6 7">
    <name type="scientific">Thermodesulfatator autotrophicus</name>
    <dbReference type="NCBI Taxonomy" id="1795632"/>
    <lineage>
        <taxon>Bacteria</taxon>
        <taxon>Pseudomonadati</taxon>
        <taxon>Thermodesulfobacteriota</taxon>
        <taxon>Thermodesulfobacteria</taxon>
        <taxon>Thermodesulfobacteriales</taxon>
        <taxon>Thermodesulfatatoraceae</taxon>
        <taxon>Thermodesulfatator</taxon>
    </lineage>
</organism>
<dbReference type="GO" id="GO:0043770">
    <property type="term" value="F:demethylmenaquinone methyltransferase activity"/>
    <property type="evidence" value="ECO:0007669"/>
    <property type="project" value="UniProtKB-UniRule"/>
</dbReference>
<dbReference type="CDD" id="cd02440">
    <property type="entry name" value="AdoMet_MTases"/>
    <property type="match status" value="1"/>
</dbReference>
<gene>
    <name evidence="5" type="primary">menG</name>
    <name evidence="6" type="ORF">TH606_05310</name>
</gene>
<evidence type="ECO:0000256" key="5">
    <source>
        <dbReference type="HAMAP-Rule" id="MF_01813"/>
    </source>
</evidence>
<feature type="binding site" evidence="5">
    <location>
        <position position="77"/>
    </location>
    <ligand>
        <name>S-adenosyl-L-methionine</name>
        <dbReference type="ChEBI" id="CHEBI:59789"/>
    </ligand>
</feature>
<dbReference type="STRING" id="1795632.TH606_05310"/>
<dbReference type="UniPathway" id="UPA00079">
    <property type="reaction ID" value="UER00169"/>
</dbReference>
<accession>A0A177E756</accession>
<evidence type="ECO:0000313" key="7">
    <source>
        <dbReference type="Proteomes" id="UP000076964"/>
    </source>
</evidence>
<name>A0A177E756_9BACT</name>
<dbReference type="InterPro" id="IPR029063">
    <property type="entry name" value="SAM-dependent_MTases_sf"/>
</dbReference>
<comment type="caution">
    <text evidence="5">Lacks conserved residue(s) required for the propagation of feature annotation.</text>
</comment>
<dbReference type="Pfam" id="PF01209">
    <property type="entry name" value="Ubie_methyltran"/>
    <property type="match status" value="1"/>
</dbReference>
<dbReference type="PROSITE" id="PS51608">
    <property type="entry name" value="SAM_MT_UBIE"/>
    <property type="match status" value="1"/>
</dbReference>
<keyword evidence="4 5" id="KW-0949">S-adenosyl-L-methionine</keyword>
<dbReference type="EC" id="2.1.1.163" evidence="5"/>
<dbReference type="GO" id="GO:0032259">
    <property type="term" value="P:methylation"/>
    <property type="evidence" value="ECO:0007669"/>
    <property type="project" value="UniProtKB-KW"/>
</dbReference>
<sequence>MWIEDKKSYVKNKFSKVTRRYDLVNTLGSFGVDCWWRYLCVRELKAYPGPILDLCAGTLTLAKEIVRQRPRPVIALDITYEMLSYGKHRLARHPALSFIFPVAGDAENLPFSDNQFFGASVAFGIRNLANPEKGLMEVLRVLKPGGKFVILEFSRPTLPGFSRLYSLYLNKFMPLLGGKLTGDREAYEYLATSIEKFPNPEEFSLLMKNCGFYKVKYFQLSFGIVTVYTGLKP</sequence>
<keyword evidence="2 5" id="KW-0489">Methyltransferase</keyword>
<reference evidence="6 7" key="1">
    <citation type="submission" date="2016-02" db="EMBL/GenBank/DDBJ databases">
        <title>Draft genome sequence of Thermodesulfatator sp. S606.</title>
        <authorList>
            <person name="Lai Q."/>
            <person name="Cao J."/>
            <person name="Dupont S."/>
            <person name="Shao Z."/>
            <person name="Jebbar M."/>
            <person name="Alain K."/>
        </authorList>
    </citation>
    <scope>NUCLEOTIDE SEQUENCE [LARGE SCALE GENOMIC DNA]</scope>
    <source>
        <strain evidence="6 7">S606</strain>
    </source>
</reference>
<comment type="caution">
    <text evidence="6">The sequence shown here is derived from an EMBL/GenBank/DDBJ whole genome shotgun (WGS) entry which is preliminary data.</text>
</comment>
<dbReference type="PANTHER" id="PTHR43591">
    <property type="entry name" value="METHYLTRANSFERASE"/>
    <property type="match status" value="1"/>
</dbReference>
<keyword evidence="1 5" id="KW-0474">Menaquinone biosynthesis</keyword>
<proteinExistence type="inferred from homology"/>
<feature type="binding site" evidence="5">
    <location>
        <position position="58"/>
    </location>
    <ligand>
        <name>S-adenosyl-L-methionine</name>
        <dbReference type="ChEBI" id="CHEBI:59789"/>
    </ligand>
</feature>
<dbReference type="EMBL" id="LSFI01000020">
    <property type="protein sequence ID" value="OAG27774.1"/>
    <property type="molecule type" value="Genomic_DNA"/>
</dbReference>
<dbReference type="OrthoDB" id="9808140at2"/>
<comment type="catalytic activity">
    <reaction evidence="5">
        <text>a 2-demethylmenaquinol + S-adenosyl-L-methionine = a menaquinol + S-adenosyl-L-homocysteine + H(+)</text>
        <dbReference type="Rhea" id="RHEA:42640"/>
        <dbReference type="Rhea" id="RHEA-COMP:9539"/>
        <dbReference type="Rhea" id="RHEA-COMP:9563"/>
        <dbReference type="ChEBI" id="CHEBI:15378"/>
        <dbReference type="ChEBI" id="CHEBI:18151"/>
        <dbReference type="ChEBI" id="CHEBI:55437"/>
        <dbReference type="ChEBI" id="CHEBI:57856"/>
        <dbReference type="ChEBI" id="CHEBI:59789"/>
        <dbReference type="EC" id="2.1.1.163"/>
    </reaction>
</comment>
<evidence type="ECO:0000256" key="3">
    <source>
        <dbReference type="ARBA" id="ARBA00022679"/>
    </source>
</evidence>
<evidence type="ECO:0000256" key="1">
    <source>
        <dbReference type="ARBA" id="ARBA00022428"/>
    </source>
</evidence>
<evidence type="ECO:0000313" key="6">
    <source>
        <dbReference type="EMBL" id="OAG27774.1"/>
    </source>
</evidence>
<comment type="similarity">
    <text evidence="5">Belongs to the class I-like SAM-binding methyltransferase superfamily. MenG/UbiE family.</text>
</comment>
<evidence type="ECO:0000256" key="2">
    <source>
        <dbReference type="ARBA" id="ARBA00022603"/>
    </source>
</evidence>
<dbReference type="Proteomes" id="UP000076964">
    <property type="component" value="Unassembled WGS sequence"/>
</dbReference>
<dbReference type="InterPro" id="IPR004033">
    <property type="entry name" value="UbiE/COQ5_MeTrFase"/>
</dbReference>
<dbReference type="GO" id="GO:0009234">
    <property type="term" value="P:menaquinone biosynthetic process"/>
    <property type="evidence" value="ECO:0007669"/>
    <property type="project" value="UniProtKB-UniRule"/>
</dbReference>
<comment type="function">
    <text evidence="5">Methyltransferase required for the conversion of demethylmenaquinol (DMKH2) to menaquinol (MKH2).</text>
</comment>
<feature type="binding site" evidence="5">
    <location>
        <begin position="105"/>
        <end position="106"/>
    </location>
    <ligand>
        <name>S-adenosyl-L-methionine</name>
        <dbReference type="ChEBI" id="CHEBI:59789"/>
    </ligand>
</feature>
<dbReference type="Gene3D" id="3.40.50.150">
    <property type="entry name" value="Vaccinia Virus protein VP39"/>
    <property type="match status" value="1"/>
</dbReference>
<dbReference type="HAMAP" id="MF_01813">
    <property type="entry name" value="MenG_UbiE_methyltr"/>
    <property type="match status" value="1"/>
</dbReference>
<keyword evidence="7" id="KW-1185">Reference proteome</keyword>
<dbReference type="SUPFAM" id="SSF53335">
    <property type="entry name" value="S-adenosyl-L-methionine-dependent methyltransferases"/>
    <property type="match status" value="1"/>
</dbReference>
<protein>
    <recommendedName>
        <fullName evidence="5">Demethylmenaquinone methyltransferase</fullName>
        <ecNumber evidence="5">2.1.1.163</ecNumber>
    </recommendedName>
</protein>